<dbReference type="AlphaFoldDB" id="A0A841KPT8"/>
<name>A0A841KPT8_9FIRM</name>
<organism evidence="1 2">
    <name type="scientific">Anaerosolibacter carboniphilus</name>
    <dbReference type="NCBI Taxonomy" id="1417629"/>
    <lineage>
        <taxon>Bacteria</taxon>
        <taxon>Bacillati</taxon>
        <taxon>Bacillota</taxon>
        <taxon>Clostridia</taxon>
        <taxon>Peptostreptococcales</taxon>
        <taxon>Thermotaleaceae</taxon>
        <taxon>Anaerosolibacter</taxon>
    </lineage>
</organism>
<evidence type="ECO:0000313" key="2">
    <source>
        <dbReference type="Proteomes" id="UP000579281"/>
    </source>
</evidence>
<comment type="caution">
    <text evidence="1">The sequence shown here is derived from an EMBL/GenBank/DDBJ whole genome shotgun (WGS) entry which is preliminary data.</text>
</comment>
<evidence type="ECO:0000313" key="1">
    <source>
        <dbReference type="EMBL" id="MBB6215443.1"/>
    </source>
</evidence>
<proteinExistence type="predicted"/>
<keyword evidence="2" id="KW-1185">Reference proteome</keyword>
<reference evidence="1 2" key="1">
    <citation type="submission" date="2020-08" db="EMBL/GenBank/DDBJ databases">
        <title>Genomic Encyclopedia of Type Strains, Phase IV (KMG-IV): sequencing the most valuable type-strain genomes for metagenomic binning, comparative biology and taxonomic classification.</title>
        <authorList>
            <person name="Goeker M."/>
        </authorList>
    </citation>
    <scope>NUCLEOTIDE SEQUENCE [LARGE SCALE GENOMIC DNA]</scope>
    <source>
        <strain evidence="1 2">DSM 103526</strain>
    </source>
</reference>
<dbReference type="EMBL" id="JACHEN010000007">
    <property type="protein sequence ID" value="MBB6215443.1"/>
    <property type="molecule type" value="Genomic_DNA"/>
</dbReference>
<accession>A0A841KPT8</accession>
<sequence length="76" mass="9031">MDTTIITTLIVQLTTKERSLIVYSQKKRKKRQSKLNKFISQLLYNGEETCILQQLKPMIQSEDKITTICFNHKKYH</sequence>
<protein>
    <submittedName>
        <fullName evidence="1">Uncharacterized protein</fullName>
    </submittedName>
</protein>
<gene>
    <name evidence="1" type="ORF">HNQ80_001532</name>
</gene>
<dbReference type="Proteomes" id="UP000579281">
    <property type="component" value="Unassembled WGS sequence"/>
</dbReference>